<dbReference type="Proteomes" id="UP000712600">
    <property type="component" value="Unassembled WGS sequence"/>
</dbReference>
<accession>A0A8S9QXQ7</accession>
<gene>
    <name evidence="1" type="ORF">F2Q69_00014627</name>
</gene>
<evidence type="ECO:0000313" key="1">
    <source>
        <dbReference type="EMBL" id="KAF3553541.1"/>
    </source>
</evidence>
<reference evidence="1" key="1">
    <citation type="submission" date="2019-12" db="EMBL/GenBank/DDBJ databases">
        <title>Genome sequencing and annotation of Brassica cretica.</title>
        <authorList>
            <person name="Studholme D.J."/>
            <person name="Sarris P."/>
        </authorList>
    </citation>
    <scope>NUCLEOTIDE SEQUENCE</scope>
    <source>
        <strain evidence="1">PFS-109/04</strain>
        <tissue evidence="1">Leaf</tissue>
    </source>
</reference>
<dbReference type="EMBL" id="QGKX02000996">
    <property type="protein sequence ID" value="KAF3553541.1"/>
    <property type="molecule type" value="Genomic_DNA"/>
</dbReference>
<dbReference type="AlphaFoldDB" id="A0A8S9QXQ7"/>
<name>A0A8S9QXQ7_BRACR</name>
<evidence type="ECO:0000313" key="2">
    <source>
        <dbReference type="Proteomes" id="UP000712600"/>
    </source>
</evidence>
<organism evidence="1 2">
    <name type="scientific">Brassica cretica</name>
    <name type="common">Mustard</name>
    <dbReference type="NCBI Taxonomy" id="69181"/>
    <lineage>
        <taxon>Eukaryota</taxon>
        <taxon>Viridiplantae</taxon>
        <taxon>Streptophyta</taxon>
        <taxon>Embryophyta</taxon>
        <taxon>Tracheophyta</taxon>
        <taxon>Spermatophyta</taxon>
        <taxon>Magnoliopsida</taxon>
        <taxon>eudicotyledons</taxon>
        <taxon>Gunneridae</taxon>
        <taxon>Pentapetalae</taxon>
        <taxon>rosids</taxon>
        <taxon>malvids</taxon>
        <taxon>Brassicales</taxon>
        <taxon>Brassicaceae</taxon>
        <taxon>Brassiceae</taxon>
        <taxon>Brassica</taxon>
    </lineage>
</organism>
<proteinExistence type="predicted"/>
<protein>
    <submittedName>
        <fullName evidence="1">Uncharacterized protein</fullName>
    </submittedName>
</protein>
<comment type="caution">
    <text evidence="1">The sequence shown here is derived from an EMBL/GenBank/DDBJ whole genome shotgun (WGS) entry which is preliminary data.</text>
</comment>
<sequence length="128" mass="14795">MVFYFKARPDAGDYTIFMGLDKFENEELIKYGIPEDVCEVAVVADSYRSCWDEVAMGLVEEQNKNCFKENNKHFLIVEKKRGNVKGSTLKALLQVLVKNCLNPLRKYAIQETMPEVESNSLRCMQKME</sequence>